<reference evidence="1 2" key="1">
    <citation type="submission" date="2016-03" db="EMBL/GenBank/DDBJ databases">
        <title>Complete genome sequence of Pedobacter cryoconitis PAMC 27485.</title>
        <authorList>
            <person name="Lee J."/>
            <person name="Kim O.-S."/>
        </authorList>
    </citation>
    <scope>NUCLEOTIDE SEQUENCE [LARGE SCALE GENOMIC DNA]</scope>
    <source>
        <strain evidence="1 2">PAMC 27485</strain>
    </source>
</reference>
<dbReference type="InterPro" id="IPR058060">
    <property type="entry name" value="HYC_CC_PP"/>
</dbReference>
<dbReference type="NCBIfam" id="NF047658">
    <property type="entry name" value="HYC_CC_PP"/>
    <property type="match status" value="1"/>
</dbReference>
<proteinExistence type="predicted"/>
<dbReference type="OrthoDB" id="795045at2"/>
<evidence type="ECO:0000313" key="2">
    <source>
        <dbReference type="Proteomes" id="UP000071561"/>
    </source>
</evidence>
<dbReference type="Pfam" id="PF26622">
    <property type="entry name" value="DUF8199"/>
    <property type="match status" value="1"/>
</dbReference>
<gene>
    <name evidence="1" type="ORF">AY601_4237</name>
</gene>
<dbReference type="InterPro" id="IPR058512">
    <property type="entry name" value="DUF8199"/>
</dbReference>
<organism evidence="1 2">
    <name type="scientific">Pedobacter cryoconitis</name>
    <dbReference type="NCBI Taxonomy" id="188932"/>
    <lineage>
        <taxon>Bacteria</taxon>
        <taxon>Pseudomonadati</taxon>
        <taxon>Bacteroidota</taxon>
        <taxon>Sphingobacteriia</taxon>
        <taxon>Sphingobacteriales</taxon>
        <taxon>Sphingobacteriaceae</taxon>
        <taxon>Pedobacter</taxon>
    </lineage>
</organism>
<dbReference type="EMBL" id="CP014504">
    <property type="protein sequence ID" value="AMQ01086.1"/>
    <property type="molecule type" value="Genomic_DNA"/>
</dbReference>
<evidence type="ECO:0000313" key="1">
    <source>
        <dbReference type="EMBL" id="AMQ01086.1"/>
    </source>
</evidence>
<sequence length="133" mass="14566">MKLKQRIALGLCAFYLITVIGVALSLHFCGGELSGIHLTEVAHCGGCNEAEKSVKKEDSCCKNTKVDAKIKDSHQTGLKIDLPKNHSLPVLISSYISELLSFVLPQLFTKIKEEAPPLSARVALHAYNCVFRN</sequence>
<dbReference type="KEGG" id="pcm:AY601_4237"/>
<keyword evidence="2" id="KW-1185">Reference proteome</keyword>
<name>A0A127VID1_9SPHI</name>
<dbReference type="AlphaFoldDB" id="A0A127VID1"/>
<dbReference type="PATRIC" id="fig|188932.3.peg.4397"/>
<protein>
    <submittedName>
        <fullName evidence="1">Uncharacterized protein</fullName>
    </submittedName>
</protein>
<accession>A0A127VID1</accession>
<dbReference type="Proteomes" id="UP000071561">
    <property type="component" value="Chromosome"/>
</dbReference>
<dbReference type="RefSeq" id="WP_068404758.1">
    <property type="nucleotide sequence ID" value="NZ_CP014504.1"/>
</dbReference>